<dbReference type="EMBL" id="CAJOBZ010000052">
    <property type="protein sequence ID" value="CAF4918743.1"/>
    <property type="molecule type" value="Genomic_DNA"/>
</dbReference>
<dbReference type="AlphaFoldDB" id="A0A821W2P0"/>
<evidence type="ECO:0000313" key="3">
    <source>
        <dbReference type="Proteomes" id="UP000663880"/>
    </source>
</evidence>
<dbReference type="OrthoDB" id="422574at2759"/>
<dbReference type="PANTHER" id="PTHR43917:SF8">
    <property type="entry name" value="GH16740P-RELATED"/>
    <property type="match status" value="1"/>
</dbReference>
<dbReference type="InterPro" id="IPR036282">
    <property type="entry name" value="Glutathione-S-Trfase_C_sf"/>
</dbReference>
<dbReference type="Gene3D" id="1.20.1050.10">
    <property type="match status" value="1"/>
</dbReference>
<evidence type="ECO:0000313" key="2">
    <source>
        <dbReference type="EMBL" id="CAF4918743.1"/>
    </source>
</evidence>
<reference evidence="2" key="1">
    <citation type="submission" date="2021-02" db="EMBL/GenBank/DDBJ databases">
        <authorList>
            <person name="Steward A R."/>
        </authorList>
    </citation>
    <scope>NUCLEOTIDE SEQUENCE</scope>
</reference>
<dbReference type="InterPro" id="IPR036249">
    <property type="entry name" value="Thioredoxin-like_sf"/>
</dbReference>
<dbReference type="SUPFAM" id="SSF47616">
    <property type="entry name" value="GST C-terminal domain-like"/>
    <property type="match status" value="1"/>
</dbReference>
<dbReference type="InterPro" id="IPR004045">
    <property type="entry name" value="Glutathione_S-Trfase_N"/>
</dbReference>
<protein>
    <recommendedName>
        <fullName evidence="1">GST N-terminal domain-containing protein</fullName>
    </recommendedName>
</protein>
<dbReference type="PANTHER" id="PTHR43917">
    <property type="match status" value="1"/>
</dbReference>
<feature type="domain" description="GST N-terminal" evidence="1">
    <location>
        <begin position="1"/>
        <end position="49"/>
    </location>
</feature>
<gene>
    <name evidence="2" type="ORF">PMACD_LOCUS12831</name>
</gene>
<dbReference type="GO" id="GO:0004364">
    <property type="term" value="F:glutathione transferase activity"/>
    <property type="evidence" value="ECO:0007669"/>
    <property type="project" value="TreeGrafter"/>
</dbReference>
<keyword evidence="3" id="KW-1185">Reference proteome</keyword>
<dbReference type="PROSITE" id="PS50404">
    <property type="entry name" value="GST_NTER"/>
    <property type="match status" value="1"/>
</dbReference>
<dbReference type="GO" id="GO:0005737">
    <property type="term" value="C:cytoplasm"/>
    <property type="evidence" value="ECO:0007669"/>
    <property type="project" value="TreeGrafter"/>
</dbReference>
<proteinExistence type="predicted"/>
<comment type="caution">
    <text evidence="2">The sequence shown here is derived from an EMBL/GenBank/DDBJ whole genome shotgun (WGS) entry which is preliminary data.</text>
</comment>
<dbReference type="GO" id="GO:0006749">
    <property type="term" value="P:glutathione metabolic process"/>
    <property type="evidence" value="ECO:0007669"/>
    <property type="project" value="TreeGrafter"/>
</dbReference>
<evidence type="ECO:0000259" key="1">
    <source>
        <dbReference type="PROSITE" id="PS50404"/>
    </source>
</evidence>
<dbReference type="Proteomes" id="UP000663880">
    <property type="component" value="Unassembled WGS sequence"/>
</dbReference>
<organism evidence="2 3">
    <name type="scientific">Pieris macdunnoughi</name>
    <dbReference type="NCBI Taxonomy" id="345717"/>
    <lineage>
        <taxon>Eukaryota</taxon>
        <taxon>Metazoa</taxon>
        <taxon>Ecdysozoa</taxon>
        <taxon>Arthropoda</taxon>
        <taxon>Hexapoda</taxon>
        <taxon>Insecta</taxon>
        <taxon>Pterygota</taxon>
        <taxon>Neoptera</taxon>
        <taxon>Endopterygota</taxon>
        <taxon>Lepidoptera</taxon>
        <taxon>Glossata</taxon>
        <taxon>Ditrysia</taxon>
        <taxon>Papilionoidea</taxon>
        <taxon>Pieridae</taxon>
        <taxon>Pierinae</taxon>
        <taxon>Pieris</taxon>
    </lineage>
</organism>
<accession>A0A821W2P0</accession>
<sequence>MKLKLYYDLMSQPSRALFKKVPVIDHNGFILTESYIVIRYLACENVIPIMLYPKNSKAQARVDEYLEWQHIGLRLHCAMFFRVKYLNPIYTGKQPDPKLVQSYEKRMINALKDSLNRATKNGWF</sequence>
<dbReference type="InterPro" id="IPR051369">
    <property type="entry name" value="GST_Theta"/>
</dbReference>
<name>A0A821W2P0_9NEOP</name>
<dbReference type="SUPFAM" id="SSF52833">
    <property type="entry name" value="Thioredoxin-like"/>
    <property type="match status" value="1"/>
</dbReference>